<accession>A0ABS6V2Z1</accession>
<dbReference type="PANTHER" id="PTHR11815">
    <property type="entry name" value="SUCCINYL-COA SYNTHETASE BETA CHAIN"/>
    <property type="match status" value="1"/>
</dbReference>
<evidence type="ECO:0000313" key="2">
    <source>
        <dbReference type="EMBL" id="MBW0138389.1"/>
    </source>
</evidence>
<comment type="caution">
    <text evidence="2">The sequence shown here is derived from an EMBL/GenBank/DDBJ whole genome shotgun (WGS) entry which is preliminary data.</text>
</comment>
<proteinExistence type="predicted"/>
<dbReference type="Pfam" id="PF08442">
    <property type="entry name" value="ATP-grasp_2"/>
    <property type="match status" value="1"/>
</dbReference>
<reference evidence="2 3" key="1">
    <citation type="submission" date="2020-11" db="EMBL/GenBank/DDBJ databases">
        <title>Pseudonocardia abyssalis sp. nov. and Pseudonocardia oceani sp. nov., description and phylogenomic analysis of two novel actinomycetes isolated from the deep Southern Ocean.</title>
        <authorList>
            <person name="Parra J."/>
        </authorList>
    </citation>
    <scope>NUCLEOTIDE SEQUENCE [LARGE SCALE GENOMIC DNA]</scope>
    <source>
        <strain evidence="2 3">KRD-168</strain>
    </source>
</reference>
<organism evidence="2 3">
    <name type="scientific">Pseudonocardia abyssalis</name>
    <dbReference type="NCBI Taxonomy" id="2792008"/>
    <lineage>
        <taxon>Bacteria</taxon>
        <taxon>Bacillati</taxon>
        <taxon>Actinomycetota</taxon>
        <taxon>Actinomycetes</taxon>
        <taxon>Pseudonocardiales</taxon>
        <taxon>Pseudonocardiaceae</taxon>
        <taxon>Pseudonocardia</taxon>
    </lineage>
</organism>
<evidence type="ECO:0000259" key="1">
    <source>
        <dbReference type="Pfam" id="PF08442"/>
    </source>
</evidence>
<feature type="domain" description="ATP-grasp fold succinyl-CoA synthetase-type" evidence="1">
    <location>
        <begin position="4"/>
        <end position="184"/>
    </location>
</feature>
<gene>
    <name evidence="2" type="ORF">I4I81_29600</name>
</gene>
<protein>
    <recommendedName>
        <fullName evidence="1">ATP-grasp fold succinyl-CoA synthetase-type domain-containing protein</fullName>
    </recommendedName>
</protein>
<dbReference type="PANTHER" id="PTHR11815:SF10">
    <property type="entry name" value="SUCCINATE--COA LIGASE [GDP-FORMING] SUBUNIT BETA, MITOCHONDRIAL"/>
    <property type="match status" value="1"/>
</dbReference>
<dbReference type="EMBL" id="JADQDK010000001">
    <property type="protein sequence ID" value="MBW0138389.1"/>
    <property type="molecule type" value="Genomic_DNA"/>
</dbReference>
<name>A0ABS6V2Z1_9PSEU</name>
<keyword evidence="3" id="KW-1185">Reference proteome</keyword>
<sequence length="360" mass="37462">MIYLEHEAKSVLAAAGLPVPVGRLCTGKAVPLVGETGPWYVKAQVPYGGRGKGGLVRRADDEAGLLAAGEAIRQVAPEADQLVELAVPTRSERYVAIGLDTAAGRPYAVFGARGGIEIESGDPALLARTDISMARGVRAEDGAELAHRVGLPADEAAAAGALLVRLWDLFRRHQGELLEINPLIWDGARFVLADAKLRTFEHEAEDGTVYFPRPGPVAVLSGGAGLGMAVADMLHHLGTPPANFADIVGGVTTQRLTHVARQVLHRCRDDDVAAVLIVLSVSLTPLGGVLSVIRDVIVEVGLDVPAVAYFGSGAARSDTGDLLGELAGLGVDVRPELEQAISRAAELAGAATRPDTEAAS</sequence>
<dbReference type="InterPro" id="IPR013650">
    <property type="entry name" value="ATP-grasp_succ-CoA_synth-type"/>
</dbReference>
<dbReference type="Proteomes" id="UP000694287">
    <property type="component" value="Unassembled WGS sequence"/>
</dbReference>
<dbReference type="RefSeq" id="WP_218600717.1">
    <property type="nucleotide sequence ID" value="NZ_JADQDJ010000001.1"/>
</dbReference>
<evidence type="ECO:0000313" key="3">
    <source>
        <dbReference type="Proteomes" id="UP000694287"/>
    </source>
</evidence>